<reference evidence="5 6" key="1">
    <citation type="submission" date="2015-06" db="EMBL/GenBank/DDBJ databases">
        <title>Draft genome sequence of the purine-degrading Clostridium cylindrosporum HC-1 (DSM 605).</title>
        <authorList>
            <person name="Poehlein A."/>
            <person name="Schiel-Bengelsdorf B."/>
            <person name="Bengelsdorf F."/>
            <person name="Daniel R."/>
            <person name="Duerre P."/>
        </authorList>
    </citation>
    <scope>NUCLEOTIDE SEQUENCE [LARGE SCALE GENOMIC DNA]</scope>
    <source>
        <strain evidence="5 6">DSM 605</strain>
    </source>
</reference>
<dbReference type="PANTHER" id="PTHR30061:SF50">
    <property type="entry name" value="MALTOSE_MALTODEXTRIN-BINDING PERIPLASMIC PROTEIN"/>
    <property type="match status" value="1"/>
</dbReference>
<dbReference type="STRING" id="1121307.CLCY_4c00710"/>
<proteinExistence type="inferred from homology"/>
<dbReference type="OrthoDB" id="383937at2"/>
<evidence type="ECO:0000256" key="4">
    <source>
        <dbReference type="SAM" id="SignalP"/>
    </source>
</evidence>
<keyword evidence="3 4" id="KW-0732">Signal</keyword>
<organism evidence="5 6">
    <name type="scientific">Clostridium cylindrosporum DSM 605</name>
    <dbReference type="NCBI Taxonomy" id="1121307"/>
    <lineage>
        <taxon>Bacteria</taxon>
        <taxon>Bacillati</taxon>
        <taxon>Bacillota</taxon>
        <taxon>Clostridia</taxon>
        <taxon>Eubacteriales</taxon>
        <taxon>Clostridiaceae</taxon>
        <taxon>Clostridium</taxon>
    </lineage>
</organism>
<dbReference type="GO" id="GO:0042956">
    <property type="term" value="P:maltodextrin transmembrane transport"/>
    <property type="evidence" value="ECO:0007669"/>
    <property type="project" value="TreeGrafter"/>
</dbReference>
<dbReference type="Gene3D" id="3.40.190.10">
    <property type="entry name" value="Periplasmic binding protein-like II"/>
    <property type="match status" value="1"/>
</dbReference>
<name>A0A0J8DCW9_CLOCY</name>
<dbReference type="EMBL" id="LFVU01000024">
    <property type="protein sequence ID" value="KMT22098.1"/>
    <property type="molecule type" value="Genomic_DNA"/>
</dbReference>
<evidence type="ECO:0000313" key="5">
    <source>
        <dbReference type="EMBL" id="KMT22098.1"/>
    </source>
</evidence>
<dbReference type="SUPFAM" id="SSF53850">
    <property type="entry name" value="Periplasmic binding protein-like II"/>
    <property type="match status" value="1"/>
</dbReference>
<dbReference type="GO" id="GO:0055052">
    <property type="term" value="C:ATP-binding cassette (ABC) transporter complex, substrate-binding subunit-containing"/>
    <property type="evidence" value="ECO:0007669"/>
    <property type="project" value="TreeGrafter"/>
</dbReference>
<protein>
    <submittedName>
        <fullName evidence="5">ABC-type sugar transport system, periplasmic component</fullName>
    </submittedName>
</protein>
<sequence length="439" mass="49440">MKRFSKILATMLILVVTIAAFASCSKSDNKSKSTSSAKEITVWLPPIGPNDKPVWEPIFKKFEKENNCKIKLEIIPWQNYPEKYATAIQAGTGPDVGYMYAEMYPQFIKMGAVEDLTKRFTDEDFKNYTYLDASKMMGGMYGFPIEAANPGVLYFNEDIVKATGEAAILAKLKKHEPITWDEFLTVAKKATKDINGDGKVDQWGFAQGWGATFFGDLNWNWYNYLWQAGGDIYTEDLKGVKFNDAAGVKAAKFLYDMKNTYKIIPSDAMSKTNEDMLKTVFGPGKAAFAIGLSSKASELFDKEFKNLKYDFTISMKDKKAATFASVDQLTLMSAAKDKDLSFKLMKHMLSAESMTAFHKYNPRAPISKDEPYQGDPKFKEMIEKDKGIYRPLVVGPNGVEIYEYLWKELQKTMNGEKSPEAALNDAAKYANDLISKNSK</sequence>
<dbReference type="Pfam" id="PF01547">
    <property type="entry name" value="SBP_bac_1"/>
    <property type="match status" value="1"/>
</dbReference>
<feature type="signal peptide" evidence="4">
    <location>
        <begin position="1"/>
        <end position="22"/>
    </location>
</feature>
<evidence type="ECO:0000313" key="6">
    <source>
        <dbReference type="Proteomes" id="UP000036756"/>
    </source>
</evidence>
<comment type="similarity">
    <text evidence="1">Belongs to the bacterial solute-binding protein 1 family.</text>
</comment>
<dbReference type="Proteomes" id="UP000036756">
    <property type="component" value="Unassembled WGS sequence"/>
</dbReference>
<dbReference type="GO" id="GO:1901982">
    <property type="term" value="F:maltose binding"/>
    <property type="evidence" value="ECO:0007669"/>
    <property type="project" value="TreeGrafter"/>
</dbReference>
<dbReference type="PANTHER" id="PTHR30061">
    <property type="entry name" value="MALTOSE-BINDING PERIPLASMIC PROTEIN"/>
    <property type="match status" value="1"/>
</dbReference>
<dbReference type="GO" id="GO:0015768">
    <property type="term" value="P:maltose transport"/>
    <property type="evidence" value="ECO:0007669"/>
    <property type="project" value="TreeGrafter"/>
</dbReference>
<dbReference type="RefSeq" id="WP_048570199.1">
    <property type="nucleotide sequence ID" value="NZ_LFVU01000024.1"/>
</dbReference>
<keyword evidence="5" id="KW-0762">Sugar transport</keyword>
<dbReference type="InterPro" id="IPR006059">
    <property type="entry name" value="SBP"/>
</dbReference>
<dbReference type="PROSITE" id="PS51257">
    <property type="entry name" value="PROKAR_LIPOPROTEIN"/>
    <property type="match status" value="1"/>
</dbReference>
<comment type="caution">
    <text evidence="5">The sequence shown here is derived from an EMBL/GenBank/DDBJ whole genome shotgun (WGS) entry which is preliminary data.</text>
</comment>
<evidence type="ECO:0000256" key="2">
    <source>
        <dbReference type="ARBA" id="ARBA00022448"/>
    </source>
</evidence>
<evidence type="ECO:0000256" key="1">
    <source>
        <dbReference type="ARBA" id="ARBA00008520"/>
    </source>
</evidence>
<keyword evidence="2" id="KW-0813">Transport</keyword>
<dbReference type="PATRIC" id="fig|1121307.3.peg.1723"/>
<gene>
    <name evidence="5" type="ORF">CLCY_4c00710</name>
</gene>
<dbReference type="AlphaFoldDB" id="A0A0J8DCW9"/>
<dbReference type="CDD" id="cd13585">
    <property type="entry name" value="PBP2_TMBP_like"/>
    <property type="match status" value="1"/>
</dbReference>
<evidence type="ECO:0000256" key="3">
    <source>
        <dbReference type="ARBA" id="ARBA00022729"/>
    </source>
</evidence>
<feature type="chain" id="PRO_5005296434" evidence="4">
    <location>
        <begin position="23"/>
        <end position="439"/>
    </location>
</feature>
<accession>A0A0J8DCW9</accession>
<keyword evidence="6" id="KW-1185">Reference proteome</keyword>